<evidence type="ECO:0000313" key="3">
    <source>
        <dbReference type="Proteomes" id="UP000441523"/>
    </source>
</evidence>
<feature type="region of interest" description="Disordered" evidence="1">
    <location>
        <begin position="1"/>
        <end position="25"/>
    </location>
</feature>
<accession>A0A6N6MJ51</accession>
<feature type="compositionally biased region" description="Low complexity" evidence="1">
    <location>
        <begin position="13"/>
        <end position="24"/>
    </location>
</feature>
<comment type="caution">
    <text evidence="2">The sequence shown here is derived from an EMBL/GenBank/DDBJ whole genome shotgun (WGS) entry which is preliminary data.</text>
</comment>
<dbReference type="RefSeq" id="WP_150966248.1">
    <property type="nucleotide sequence ID" value="NZ_VZZJ01000033.1"/>
</dbReference>
<dbReference type="AlphaFoldDB" id="A0A6N6MJ51"/>
<organism evidence="2 3">
    <name type="scientific">Methylobacterium planeticum</name>
    <dbReference type="NCBI Taxonomy" id="2615211"/>
    <lineage>
        <taxon>Bacteria</taxon>
        <taxon>Pseudomonadati</taxon>
        <taxon>Pseudomonadota</taxon>
        <taxon>Alphaproteobacteria</taxon>
        <taxon>Hyphomicrobiales</taxon>
        <taxon>Methylobacteriaceae</taxon>
        <taxon>Methylobacterium</taxon>
    </lineage>
</organism>
<evidence type="ECO:0000313" key="2">
    <source>
        <dbReference type="EMBL" id="KAB1070045.1"/>
    </source>
</evidence>
<gene>
    <name evidence="2" type="ORF">F6X51_24030</name>
</gene>
<keyword evidence="3" id="KW-1185">Reference proteome</keyword>
<evidence type="ECO:0000256" key="1">
    <source>
        <dbReference type="SAM" id="MobiDB-lite"/>
    </source>
</evidence>
<dbReference type="Proteomes" id="UP000441523">
    <property type="component" value="Unassembled WGS sequence"/>
</dbReference>
<name>A0A6N6MJ51_9HYPH</name>
<reference evidence="2 3" key="1">
    <citation type="submission" date="2019-09" db="EMBL/GenBank/DDBJ databases">
        <title>YIM 132548 draft genome.</title>
        <authorList>
            <person name="Jiang L."/>
        </authorList>
    </citation>
    <scope>NUCLEOTIDE SEQUENCE [LARGE SCALE GENOMIC DNA]</scope>
    <source>
        <strain evidence="2 3">YIM 132548</strain>
    </source>
</reference>
<dbReference type="EMBL" id="VZZJ01000033">
    <property type="protein sequence ID" value="KAB1070045.1"/>
    <property type="molecule type" value="Genomic_DNA"/>
</dbReference>
<proteinExistence type="predicted"/>
<sequence length="62" mass="6604">MAHTLKIGSLPHAAQAKASESQSSRTRANLVTKFAAALRRGGEARYALQLDLIERTGRAGVV</sequence>
<protein>
    <submittedName>
        <fullName evidence="2">Uncharacterized protein</fullName>
    </submittedName>
</protein>